<evidence type="ECO:0000256" key="2">
    <source>
        <dbReference type="ARBA" id="ARBA00022448"/>
    </source>
</evidence>
<keyword evidence="3 12" id="KW-0762">Sugar transport</keyword>
<dbReference type="PANTHER" id="PTHR45008">
    <property type="entry name" value="PTS SYSTEM GLUCOSE-SPECIFIC EIIA COMPONENT"/>
    <property type="match status" value="1"/>
</dbReference>
<dbReference type="SUPFAM" id="SSF51261">
    <property type="entry name" value="Duplicated hybrid motif"/>
    <property type="match status" value="1"/>
</dbReference>
<proteinExistence type="predicted"/>
<keyword evidence="13" id="KW-1185">Reference proteome</keyword>
<name>A0ABT7T051_9ALTE</name>
<keyword evidence="6" id="KW-0418">Kinase</keyword>
<dbReference type="PANTHER" id="PTHR45008:SF1">
    <property type="entry name" value="PTS SYSTEM GLUCOSE-SPECIFIC EIIA COMPONENT"/>
    <property type="match status" value="1"/>
</dbReference>
<dbReference type="Proteomes" id="UP001234343">
    <property type="component" value="Unassembled WGS sequence"/>
</dbReference>
<dbReference type="PROSITE" id="PS51093">
    <property type="entry name" value="PTS_EIIA_TYPE_1"/>
    <property type="match status" value="1"/>
</dbReference>
<evidence type="ECO:0000256" key="7">
    <source>
        <dbReference type="ARBA" id="ARBA00039163"/>
    </source>
</evidence>
<evidence type="ECO:0000256" key="9">
    <source>
        <dbReference type="ARBA" id="ARBA00042526"/>
    </source>
</evidence>
<protein>
    <recommendedName>
        <fullName evidence="7">PTS system glucose-specific EIIA component</fullName>
    </recommendedName>
    <alternativeName>
        <fullName evidence="10">EIIA-Glc</fullName>
    </alternativeName>
    <alternativeName>
        <fullName evidence="9">EIII-Glc</fullName>
    </alternativeName>
    <alternativeName>
        <fullName evidence="8">Glucose-specific phosphotransferase enzyme IIA component</fullName>
    </alternativeName>
</protein>
<organism evidence="12 13">
    <name type="scientific">Alteromonas arenosi</name>
    <dbReference type="NCBI Taxonomy" id="3055817"/>
    <lineage>
        <taxon>Bacteria</taxon>
        <taxon>Pseudomonadati</taxon>
        <taxon>Pseudomonadota</taxon>
        <taxon>Gammaproteobacteria</taxon>
        <taxon>Alteromonadales</taxon>
        <taxon>Alteromonadaceae</taxon>
        <taxon>Alteromonas/Salinimonas group</taxon>
        <taxon>Alteromonas</taxon>
    </lineage>
</organism>
<dbReference type="Gene3D" id="2.70.70.10">
    <property type="entry name" value="Glucose Permease (Domain IIA)"/>
    <property type="match status" value="1"/>
</dbReference>
<accession>A0ABT7T051</accession>
<dbReference type="RefSeq" id="WP_289365549.1">
    <property type="nucleotide sequence ID" value="NZ_JAUCBP010000007.1"/>
</dbReference>
<evidence type="ECO:0000313" key="12">
    <source>
        <dbReference type="EMBL" id="MDM7861164.1"/>
    </source>
</evidence>
<keyword evidence="4" id="KW-0808">Transferase</keyword>
<evidence type="ECO:0000256" key="4">
    <source>
        <dbReference type="ARBA" id="ARBA00022679"/>
    </source>
</evidence>
<evidence type="ECO:0000259" key="11">
    <source>
        <dbReference type="PROSITE" id="PS51093"/>
    </source>
</evidence>
<evidence type="ECO:0000256" key="3">
    <source>
        <dbReference type="ARBA" id="ARBA00022597"/>
    </source>
</evidence>
<keyword evidence="2" id="KW-0813">Transport</keyword>
<dbReference type="EMBL" id="JAUCBP010000007">
    <property type="protein sequence ID" value="MDM7861164.1"/>
    <property type="molecule type" value="Genomic_DNA"/>
</dbReference>
<evidence type="ECO:0000313" key="13">
    <source>
        <dbReference type="Proteomes" id="UP001234343"/>
    </source>
</evidence>
<comment type="subcellular location">
    <subcellularLocation>
        <location evidence="1">Cytoplasm</location>
    </subcellularLocation>
</comment>
<keyword evidence="5" id="KW-0598">Phosphotransferase system</keyword>
<dbReference type="InterPro" id="IPR050890">
    <property type="entry name" value="PTS_EIIA_component"/>
</dbReference>
<reference evidence="12 13" key="1">
    <citation type="submission" date="2023-06" db="EMBL/GenBank/DDBJ databases">
        <title>Alteromonas sp. ASW11-36 isolated from intertidal sand.</title>
        <authorList>
            <person name="Li Y."/>
        </authorList>
    </citation>
    <scope>NUCLEOTIDE SEQUENCE [LARGE SCALE GENOMIC DNA]</scope>
    <source>
        <strain evidence="12 13">ASW11-36</strain>
    </source>
</reference>
<evidence type="ECO:0000256" key="8">
    <source>
        <dbReference type="ARBA" id="ARBA00042296"/>
    </source>
</evidence>
<dbReference type="InterPro" id="IPR011055">
    <property type="entry name" value="Dup_hybrid_motif"/>
</dbReference>
<evidence type="ECO:0000256" key="10">
    <source>
        <dbReference type="ARBA" id="ARBA00042873"/>
    </source>
</evidence>
<evidence type="ECO:0000256" key="6">
    <source>
        <dbReference type="ARBA" id="ARBA00022777"/>
    </source>
</evidence>
<dbReference type="Pfam" id="PF00358">
    <property type="entry name" value="PTS_EIIA_1"/>
    <property type="match status" value="1"/>
</dbReference>
<evidence type="ECO:0000256" key="1">
    <source>
        <dbReference type="ARBA" id="ARBA00004496"/>
    </source>
</evidence>
<comment type="caution">
    <text evidence="12">The sequence shown here is derived from an EMBL/GenBank/DDBJ whole genome shotgun (WGS) entry which is preliminary data.</text>
</comment>
<sequence length="173" mass="18422">MTITVSKHVDKAPDSFAHSISISAPISGKVKSLATSNEALMAMRACGDGVCVDVSGSQLFAPFEASVIQSTATGETTVLKARSGLILRLGFASSVHQLMGERFRRHVSVGDRVAPQQCIMDFDLAFLRNHLPQVELYVTVLNGGKLRAITTPGGPQTSIAVVANSDDLMTLFF</sequence>
<evidence type="ECO:0000256" key="5">
    <source>
        <dbReference type="ARBA" id="ARBA00022683"/>
    </source>
</evidence>
<feature type="domain" description="PTS EIIA type-1" evidence="11">
    <location>
        <begin position="38"/>
        <end position="142"/>
    </location>
</feature>
<gene>
    <name evidence="12" type="ORF">QTP81_11200</name>
</gene>
<dbReference type="InterPro" id="IPR001127">
    <property type="entry name" value="PTS_EIIA_1_perm"/>
</dbReference>